<evidence type="ECO:0000313" key="2">
    <source>
        <dbReference type="Proteomes" id="UP001597262"/>
    </source>
</evidence>
<dbReference type="Proteomes" id="UP001597262">
    <property type="component" value="Unassembled WGS sequence"/>
</dbReference>
<dbReference type="InterPro" id="IPR010349">
    <property type="entry name" value="Asparaginase_II"/>
</dbReference>
<dbReference type="PANTHER" id="PTHR42110:SF1">
    <property type="entry name" value="L-ASPARAGINASE, PUTATIVE (AFU_ORTHOLOGUE AFUA_3G11890)-RELATED"/>
    <property type="match status" value="1"/>
</dbReference>
<dbReference type="PANTHER" id="PTHR42110">
    <property type="entry name" value="L-ASPARAGINASE, PUTATIVE (AFU_ORTHOLOGUE AFUA_3G11890)-RELATED"/>
    <property type="match status" value="1"/>
</dbReference>
<reference evidence="2" key="1">
    <citation type="journal article" date="2019" name="Int. J. Syst. Evol. Microbiol.">
        <title>The Global Catalogue of Microorganisms (GCM) 10K type strain sequencing project: providing services to taxonomists for standard genome sequencing and annotation.</title>
        <authorList>
            <consortium name="The Broad Institute Genomics Platform"/>
            <consortium name="The Broad Institute Genome Sequencing Center for Infectious Disease"/>
            <person name="Wu L."/>
            <person name="Ma J."/>
        </authorList>
    </citation>
    <scope>NUCLEOTIDE SEQUENCE [LARGE SCALE GENOMIC DNA]</scope>
    <source>
        <strain evidence="2">CCUG 59189</strain>
    </source>
</reference>
<organism evidence="1 2">
    <name type="scientific">Paenibacillus puldeungensis</name>
    <dbReference type="NCBI Taxonomy" id="696536"/>
    <lineage>
        <taxon>Bacteria</taxon>
        <taxon>Bacillati</taxon>
        <taxon>Bacillota</taxon>
        <taxon>Bacilli</taxon>
        <taxon>Bacillales</taxon>
        <taxon>Paenibacillaceae</taxon>
        <taxon>Paenibacillus</taxon>
    </lineage>
</organism>
<sequence>MDNMLVKEFRGGLLECAHFGHICIVNEEGKIVKQVGDPHTVIFTRSSAKPFQAIPGIRAGIKEAYGLSDAEIAVMVASHRAEEDHVGALEHLLQKAGLMEDSLVCAPSLPLNEAAKENLLRRGGMPRRLYHNCAGKHLGVQAYCKLKGYPLASYNHPEHPVQQEILSTLSTLADYPQDKISLGTDGCGFPVFALPLSALATAYVKLACPDLIKDPATTQAVTTITSAMNSYPHLVAGTGIVDSILLGDSNIVAKGGFKGVYAFALRKERLAITFKVLDGSEEEWGMIVLAILEQLGYENEETLRKLRSAFPMTITNDEGWNVGSSETVFTLEAPQNA</sequence>
<keyword evidence="2" id="KW-1185">Reference proteome</keyword>
<name>A0ABW3RY45_9BACL</name>
<dbReference type="RefSeq" id="WP_379319613.1">
    <property type="nucleotide sequence ID" value="NZ_JBHTLM010000008.1"/>
</dbReference>
<evidence type="ECO:0000313" key="1">
    <source>
        <dbReference type="EMBL" id="MFD1177168.1"/>
    </source>
</evidence>
<dbReference type="EMBL" id="JBHTLM010000008">
    <property type="protein sequence ID" value="MFD1177168.1"/>
    <property type="molecule type" value="Genomic_DNA"/>
</dbReference>
<accession>A0ABW3RY45</accession>
<comment type="caution">
    <text evidence="1">The sequence shown here is derived from an EMBL/GenBank/DDBJ whole genome shotgun (WGS) entry which is preliminary data.</text>
</comment>
<dbReference type="Pfam" id="PF06089">
    <property type="entry name" value="Asparaginase_II"/>
    <property type="match status" value="1"/>
</dbReference>
<proteinExistence type="predicted"/>
<gene>
    <name evidence="1" type="ORF">ACFQ3W_12805</name>
</gene>
<protein>
    <submittedName>
        <fullName evidence="1">Asparaginase</fullName>
    </submittedName>
</protein>